<sequence>MTGPSDNLNDLEGDILNLSTLMSVIFDVVVESDTDANIQRLLWIARDLAEQLTATASACHHKVMSERRAAA</sequence>
<gene>
    <name evidence="1" type="ORF">HB778_12700</name>
</gene>
<dbReference type="AlphaFoldDB" id="A0A7G6SS96"/>
<evidence type="ECO:0000313" key="1">
    <source>
        <dbReference type="EMBL" id="QND57378.1"/>
    </source>
</evidence>
<organism evidence="1 2">
    <name type="scientific">Mesorhizobium huakuii</name>
    <dbReference type="NCBI Taxonomy" id="28104"/>
    <lineage>
        <taxon>Bacteria</taxon>
        <taxon>Pseudomonadati</taxon>
        <taxon>Pseudomonadota</taxon>
        <taxon>Alphaproteobacteria</taxon>
        <taxon>Hyphomicrobiales</taxon>
        <taxon>Phyllobacteriaceae</taxon>
        <taxon>Mesorhizobium</taxon>
    </lineage>
</organism>
<dbReference type="RefSeq" id="WP_183464202.1">
    <property type="nucleotide sequence ID" value="NZ_CP050296.1"/>
</dbReference>
<dbReference type="EMBL" id="CP050296">
    <property type="protein sequence ID" value="QND57378.1"/>
    <property type="molecule type" value="Genomic_DNA"/>
</dbReference>
<reference evidence="2" key="1">
    <citation type="journal article" date="2020" name="Mol. Plant Microbe">
        <title>Rhizobial microsymbionts of the narrowly endemic Oxytropis species growing in Kamchatka are characterized by significant genetic diversity and possess a set of genes that are associated with T3SS and T6SS secretion systems and can affect the development of symbiosis.</title>
        <authorList>
            <person name="Safronova V."/>
            <person name="Guro P."/>
            <person name="Sazanova A."/>
            <person name="Kuznetsova I."/>
            <person name="Belimov A."/>
            <person name="Yakubov V."/>
            <person name="Chirak E."/>
            <person name="Afonin A."/>
            <person name="Gogolev Y."/>
            <person name="Andronov E."/>
            <person name="Tikhonovich I."/>
        </authorList>
    </citation>
    <scope>NUCLEOTIDE SEQUENCE [LARGE SCALE GENOMIC DNA]</scope>
    <source>
        <strain evidence="2">583</strain>
    </source>
</reference>
<dbReference type="Proteomes" id="UP000515465">
    <property type="component" value="Chromosome"/>
</dbReference>
<accession>A0A7G6SS96</accession>
<proteinExistence type="predicted"/>
<protein>
    <submittedName>
        <fullName evidence="1">Uncharacterized protein</fullName>
    </submittedName>
</protein>
<name>A0A7G6SS96_9HYPH</name>
<evidence type="ECO:0000313" key="2">
    <source>
        <dbReference type="Proteomes" id="UP000515465"/>
    </source>
</evidence>